<feature type="domain" description="SGNH" evidence="3">
    <location>
        <begin position="429"/>
        <end position="642"/>
    </location>
</feature>
<sequence length="656" mass="72489">MRISPSNSNPAAHQAALADHPGYRRDIDGLRALAVLSVLAFHAFPEWLRGGFVGVDIFFIISGFLISSIILAGIEQGSFSFATFYARRIKRIFPALLVVLLACYAFGWFALFPDEFKQLGKHIVAGAGFVSNIVLWNEVGYFDTASETKPLLHLWSLGIEEQFYILWPVLLVLVGRRISVLKIISGLLLLSFLLNVGGIHKFPSATFYSPASRAWELWLGAMLASMSLQGRDMLGSLRRRAGRGTDSVVSLIGFGMILLALTLLTKKSAFPGWWALLPTCGAVLILAAGPQAWFNRVVLSSRLAVWIGLISYPLYLWHWPLLSYAQIIESGTPAPAIRAAALLLAFVLAWLTYRLLEKPLRFGLKWNGKVGALSATMLLLAAAGYYTEWREGLPLRASIIESAAHTKALITVEDRANAAACKQRYGFETLWEYCQLAKIDQAPTVILIGDSHAYHLLAGLSKYYGEQGENLLMLGTNIPFVGFATGDKYQEATPRMLEIALKTESVHTVVISTIAKLNDDAMVDGLRLTLKRFREAGKTVILAFDIPRIDFDPRSCIKRAGIPSSQTRTSCEMPRATYESANTVHFANLKQVLSEFPGLQTFDPVPYLCSQSTCRAMQDGKLLYRDNNHLTYDGDLMIGAHFGAEQQAKRAQVTAK</sequence>
<keyword evidence="1" id="KW-1133">Transmembrane helix</keyword>
<evidence type="ECO:0000313" key="7">
    <source>
        <dbReference type="Proteomes" id="UP001162889"/>
    </source>
</evidence>
<evidence type="ECO:0000259" key="3">
    <source>
        <dbReference type="Pfam" id="PF19040"/>
    </source>
</evidence>
<feature type="transmembrane region" description="Helical" evidence="1">
    <location>
        <begin position="368"/>
        <end position="386"/>
    </location>
</feature>
<keyword evidence="4" id="KW-0012">Acyltransferase</keyword>
<dbReference type="InterPro" id="IPR002656">
    <property type="entry name" value="Acyl_transf_3_dom"/>
</dbReference>
<comment type="caution">
    <text evidence="4">The sequence shown here is derived from an EMBL/GenBank/DDBJ whole genome shotgun (WGS) entry which is preliminary data.</text>
</comment>
<evidence type="ECO:0000313" key="6">
    <source>
        <dbReference type="Proteomes" id="UP001155901"/>
    </source>
</evidence>
<organism evidence="4 6">
    <name type="scientific">Duganella violaceipulchra</name>
    <dbReference type="NCBI Taxonomy" id="2849652"/>
    <lineage>
        <taxon>Bacteria</taxon>
        <taxon>Pseudomonadati</taxon>
        <taxon>Pseudomonadota</taxon>
        <taxon>Betaproteobacteria</taxon>
        <taxon>Burkholderiales</taxon>
        <taxon>Oxalobacteraceae</taxon>
        <taxon>Telluria group</taxon>
        <taxon>Duganella</taxon>
    </lineage>
</organism>
<feature type="transmembrane region" description="Helical" evidence="1">
    <location>
        <begin position="51"/>
        <end position="72"/>
    </location>
</feature>
<proteinExistence type="predicted"/>
<dbReference type="Pfam" id="PF01757">
    <property type="entry name" value="Acyl_transf_3"/>
    <property type="match status" value="1"/>
</dbReference>
<name>A0AA41HFT2_9BURK</name>
<feature type="domain" description="Acyltransferase 3" evidence="2">
    <location>
        <begin position="26"/>
        <end position="354"/>
    </location>
</feature>
<protein>
    <submittedName>
        <fullName evidence="4">Acyltransferase</fullName>
    </submittedName>
    <submittedName>
        <fullName evidence="5">Peptidoglycan/LPS O-acetylase OafA/YrhL</fullName>
    </submittedName>
</protein>
<dbReference type="GO" id="GO:0009103">
    <property type="term" value="P:lipopolysaccharide biosynthetic process"/>
    <property type="evidence" value="ECO:0007669"/>
    <property type="project" value="TreeGrafter"/>
</dbReference>
<feature type="transmembrane region" description="Helical" evidence="1">
    <location>
        <begin position="92"/>
        <end position="111"/>
    </location>
</feature>
<feature type="transmembrane region" description="Helical" evidence="1">
    <location>
        <begin position="336"/>
        <end position="356"/>
    </location>
</feature>
<evidence type="ECO:0000313" key="4">
    <source>
        <dbReference type="EMBL" id="MBV6324242.1"/>
    </source>
</evidence>
<dbReference type="PANTHER" id="PTHR23028">
    <property type="entry name" value="ACETYLTRANSFERASE"/>
    <property type="match status" value="1"/>
</dbReference>
<dbReference type="Proteomes" id="UP001155901">
    <property type="component" value="Unassembled WGS sequence"/>
</dbReference>
<evidence type="ECO:0000259" key="2">
    <source>
        <dbReference type="Pfam" id="PF01757"/>
    </source>
</evidence>
<evidence type="ECO:0000313" key="5">
    <source>
        <dbReference type="EMBL" id="MCP2011825.1"/>
    </source>
</evidence>
<gene>
    <name evidence="4" type="ORF">KVP70_25200</name>
    <name evidence="5" type="ORF">L1274_005579</name>
</gene>
<dbReference type="PANTHER" id="PTHR23028:SF53">
    <property type="entry name" value="ACYL_TRANSF_3 DOMAIN-CONTAINING PROTEIN"/>
    <property type="match status" value="1"/>
</dbReference>
<feature type="transmembrane region" description="Helical" evidence="1">
    <location>
        <begin position="180"/>
        <end position="199"/>
    </location>
</feature>
<dbReference type="Proteomes" id="UP001162889">
    <property type="component" value="Unassembled WGS sequence"/>
</dbReference>
<dbReference type="AlphaFoldDB" id="A0AA41HFT2"/>
<dbReference type="EMBL" id="JALJZU010000013">
    <property type="protein sequence ID" value="MCP2011825.1"/>
    <property type="molecule type" value="Genomic_DNA"/>
</dbReference>
<keyword evidence="1" id="KW-0472">Membrane</keyword>
<keyword evidence="4" id="KW-0808">Transferase</keyword>
<feature type="transmembrane region" description="Helical" evidence="1">
    <location>
        <begin position="211"/>
        <end position="228"/>
    </location>
</feature>
<evidence type="ECO:0000256" key="1">
    <source>
        <dbReference type="SAM" id="Phobius"/>
    </source>
</evidence>
<dbReference type="GO" id="GO:0016747">
    <property type="term" value="F:acyltransferase activity, transferring groups other than amino-acyl groups"/>
    <property type="evidence" value="ECO:0007669"/>
    <property type="project" value="InterPro"/>
</dbReference>
<feature type="transmembrane region" description="Helical" evidence="1">
    <location>
        <begin position="248"/>
        <end position="265"/>
    </location>
</feature>
<feature type="transmembrane region" description="Helical" evidence="1">
    <location>
        <begin position="152"/>
        <end position="173"/>
    </location>
</feature>
<dbReference type="GO" id="GO:0016020">
    <property type="term" value="C:membrane"/>
    <property type="evidence" value="ECO:0007669"/>
    <property type="project" value="TreeGrafter"/>
</dbReference>
<feature type="transmembrane region" description="Helical" evidence="1">
    <location>
        <begin position="297"/>
        <end position="316"/>
    </location>
</feature>
<dbReference type="Pfam" id="PF19040">
    <property type="entry name" value="SGNH"/>
    <property type="match status" value="1"/>
</dbReference>
<reference evidence="5" key="2">
    <citation type="submission" date="2022-03" db="EMBL/GenBank/DDBJ databases">
        <title>Genome Encyclopedia of Bacteria and Archaea VI: Functional Genomics of Type Strains.</title>
        <authorList>
            <person name="Whitman W."/>
        </authorList>
    </citation>
    <scope>NUCLEOTIDE SEQUENCE</scope>
    <source>
        <strain evidence="5">HSC-15S17</strain>
    </source>
</reference>
<dbReference type="InterPro" id="IPR043968">
    <property type="entry name" value="SGNH"/>
</dbReference>
<feature type="transmembrane region" description="Helical" evidence="1">
    <location>
        <begin position="271"/>
        <end position="290"/>
    </location>
</feature>
<dbReference type="EMBL" id="JAHTGR010000015">
    <property type="protein sequence ID" value="MBV6324242.1"/>
    <property type="molecule type" value="Genomic_DNA"/>
</dbReference>
<keyword evidence="1" id="KW-0812">Transmembrane</keyword>
<reference evidence="4" key="1">
    <citation type="submission" date="2021-07" db="EMBL/GenBank/DDBJ databases">
        <title>Characterization of violacein-producing bacteria and related species.</title>
        <authorList>
            <person name="Wilson H.S."/>
            <person name="De Leon M.E."/>
        </authorList>
    </citation>
    <scope>NUCLEOTIDE SEQUENCE</scope>
    <source>
        <strain evidence="4">HSC-15S17</strain>
    </source>
</reference>
<keyword evidence="7" id="KW-1185">Reference proteome</keyword>
<accession>A0AA41HFT2</accession>
<dbReference type="InterPro" id="IPR050879">
    <property type="entry name" value="Acyltransferase_3"/>
</dbReference>